<dbReference type="Gene3D" id="1.25.40.10">
    <property type="entry name" value="Tetratricopeptide repeat domain"/>
    <property type="match status" value="1"/>
</dbReference>
<feature type="region of interest" description="Disordered" evidence="1">
    <location>
        <begin position="30"/>
        <end position="49"/>
    </location>
</feature>
<feature type="compositionally biased region" description="Basic and acidic residues" evidence="1">
    <location>
        <begin position="30"/>
        <end position="42"/>
    </location>
</feature>
<keyword evidence="2" id="KW-0732">Signal</keyword>
<organism evidence="3 4">
    <name type="scientific">Sphingopyxis italica</name>
    <dbReference type="NCBI Taxonomy" id="1129133"/>
    <lineage>
        <taxon>Bacteria</taxon>
        <taxon>Pseudomonadati</taxon>
        <taxon>Pseudomonadota</taxon>
        <taxon>Alphaproteobacteria</taxon>
        <taxon>Sphingomonadales</taxon>
        <taxon>Sphingomonadaceae</taxon>
        <taxon>Sphingopyxis</taxon>
    </lineage>
</organism>
<dbReference type="InterPro" id="IPR011990">
    <property type="entry name" value="TPR-like_helical_dom_sf"/>
</dbReference>
<feature type="chain" id="PRO_5030831296" evidence="2">
    <location>
        <begin position="31"/>
        <end position="434"/>
    </location>
</feature>
<accession>A0A7X5XQT2</accession>
<reference evidence="3 4" key="1">
    <citation type="submission" date="2020-03" db="EMBL/GenBank/DDBJ databases">
        <title>Genomic Encyclopedia of Type Strains, Phase IV (KMG-IV): sequencing the most valuable type-strain genomes for metagenomic binning, comparative biology and taxonomic classification.</title>
        <authorList>
            <person name="Goeker M."/>
        </authorList>
    </citation>
    <scope>NUCLEOTIDE SEQUENCE [LARGE SCALE GENOMIC DNA]</scope>
    <source>
        <strain evidence="3 4">DSM 25229</strain>
    </source>
</reference>
<evidence type="ECO:0000313" key="3">
    <source>
        <dbReference type="EMBL" id="NJB89589.1"/>
    </source>
</evidence>
<gene>
    <name evidence="3" type="ORF">GGR90_001764</name>
</gene>
<proteinExistence type="predicted"/>
<dbReference type="AlphaFoldDB" id="A0A7X5XQT2"/>
<dbReference type="PROSITE" id="PS51257">
    <property type="entry name" value="PROKAR_LIPOPROTEIN"/>
    <property type="match status" value="1"/>
</dbReference>
<comment type="caution">
    <text evidence="3">The sequence shown here is derived from an EMBL/GenBank/DDBJ whole genome shotgun (WGS) entry which is preliminary data.</text>
</comment>
<evidence type="ECO:0000256" key="1">
    <source>
        <dbReference type="SAM" id="MobiDB-lite"/>
    </source>
</evidence>
<evidence type="ECO:0000313" key="4">
    <source>
        <dbReference type="Proteomes" id="UP000535078"/>
    </source>
</evidence>
<dbReference type="RefSeq" id="WP_167921066.1">
    <property type="nucleotide sequence ID" value="NZ_JAATIT010000002.1"/>
</dbReference>
<sequence>MFTRFRSMPATAMAAVLGCALMTTALPATAKEKPKKGEEEKGQGLSASKAFGPALKKMTEATTAKDAAALQAALAEGQGTATTPDDKYLTAFYQLQLGILNKDQAIQAQALDAMLDSGRTPAENMAVYSFFSGNFAYGAKDYPKAIKRLEAARAAGSTEPNVPILLMDSYLNAGQVDQGVATAKAAIEASRAAGQRPSDQLYVRPVKALQAAKRNNDVLDLMTLRLRDYNQPAVWRQTLFIALQANQDKEVGLDIFRLMRAAGAMQERPEYAEYAALATEAALPGEVVSLIKAGKQGGVIPASDAKFNELLTSQTERMGDEESTLTAYAQKPSTLSNPKVAGATGDAMVGYGRYADAIPLYKAALAAGGDKDLWTYRLGVAQAHSGDAAGAKASFAQVTGPRKRLADLWTVKIDTPAAAPATPEPAPAAPTTGG</sequence>
<feature type="signal peptide" evidence="2">
    <location>
        <begin position="1"/>
        <end position="30"/>
    </location>
</feature>
<name>A0A7X5XQT2_9SPHN</name>
<dbReference type="Proteomes" id="UP000535078">
    <property type="component" value="Unassembled WGS sequence"/>
</dbReference>
<dbReference type="EMBL" id="JAATIT010000002">
    <property type="protein sequence ID" value="NJB89589.1"/>
    <property type="molecule type" value="Genomic_DNA"/>
</dbReference>
<keyword evidence="4" id="KW-1185">Reference proteome</keyword>
<evidence type="ECO:0000256" key="2">
    <source>
        <dbReference type="SAM" id="SignalP"/>
    </source>
</evidence>
<protein>
    <submittedName>
        <fullName evidence="3">Putative negative regulator of RcsB-dependent stress response</fullName>
    </submittedName>
</protein>
<dbReference type="SUPFAM" id="SSF48452">
    <property type="entry name" value="TPR-like"/>
    <property type="match status" value="1"/>
</dbReference>